<evidence type="ECO:0000256" key="1">
    <source>
        <dbReference type="SAM" id="SignalP"/>
    </source>
</evidence>
<protein>
    <submittedName>
        <fullName evidence="2">Carboxypeptidase-like regulatory domain-containing protein</fullName>
    </submittedName>
</protein>
<feature type="chain" id="PRO_5035883904" evidence="1">
    <location>
        <begin position="27"/>
        <end position="84"/>
    </location>
</feature>
<dbReference type="GO" id="GO:0004180">
    <property type="term" value="F:carboxypeptidase activity"/>
    <property type="evidence" value="ECO:0007669"/>
    <property type="project" value="UniProtKB-KW"/>
</dbReference>
<dbReference type="SUPFAM" id="SSF49464">
    <property type="entry name" value="Carboxypeptidase regulatory domain-like"/>
    <property type="match status" value="1"/>
</dbReference>
<name>A0A8T9PYV6_9BACT</name>
<feature type="signal peptide" evidence="1">
    <location>
        <begin position="1"/>
        <end position="26"/>
    </location>
</feature>
<keyword evidence="2" id="KW-0645">Protease</keyword>
<dbReference type="Gene3D" id="2.60.40.1120">
    <property type="entry name" value="Carboxypeptidase-like, regulatory domain"/>
    <property type="match status" value="1"/>
</dbReference>
<keyword evidence="2" id="KW-0378">Hydrolase</keyword>
<keyword evidence="2" id="KW-0121">Carboxypeptidase</keyword>
<reference evidence="2" key="1">
    <citation type="submission" date="2022-04" db="EMBL/GenBank/DDBJ databases">
        <title>Hymenobacter sp. isolated from the air.</title>
        <authorList>
            <person name="Won M."/>
            <person name="Lee C.-M."/>
            <person name="Woen H.-Y."/>
            <person name="Kwon S.-W."/>
        </authorList>
    </citation>
    <scope>NUCLEOTIDE SEQUENCE</scope>
    <source>
        <strain evidence="2">5116S-3</strain>
    </source>
</reference>
<proteinExistence type="predicted"/>
<gene>
    <name evidence="2" type="ORF">MUN79_16960</name>
</gene>
<dbReference type="EMBL" id="CP095046">
    <property type="protein sequence ID" value="UOQ70424.1"/>
    <property type="molecule type" value="Genomic_DNA"/>
</dbReference>
<dbReference type="RefSeq" id="WP_244673846.1">
    <property type="nucleotide sequence ID" value="NZ_CP095046.1"/>
</dbReference>
<dbReference type="InterPro" id="IPR008969">
    <property type="entry name" value="CarboxyPept-like_regulatory"/>
</dbReference>
<dbReference type="Pfam" id="PF13715">
    <property type="entry name" value="CarbopepD_reg_2"/>
    <property type="match status" value="1"/>
</dbReference>
<keyword evidence="1" id="KW-0732">Signal</keyword>
<dbReference type="AlphaFoldDB" id="A0A8T9PYV6"/>
<organism evidence="2 3">
    <name type="scientific">Hymenobacter cellulosilyticus</name>
    <dbReference type="NCBI Taxonomy" id="2932248"/>
    <lineage>
        <taxon>Bacteria</taxon>
        <taxon>Pseudomonadati</taxon>
        <taxon>Bacteroidota</taxon>
        <taxon>Cytophagia</taxon>
        <taxon>Cytophagales</taxon>
        <taxon>Hymenobacteraceae</taxon>
        <taxon>Hymenobacter</taxon>
    </lineage>
</organism>
<evidence type="ECO:0000313" key="2">
    <source>
        <dbReference type="EMBL" id="UOQ70424.1"/>
    </source>
</evidence>
<accession>A0A8T9PYV6</accession>
<sequence>MLKLYTPARWLPLTVVVGLAPVGAFAQTAQTVTGRVITATDKAGLPGVTVVVKGTTTGTSTSPDGTFSLQAPPVPRWCCHLWAI</sequence>
<dbReference type="Proteomes" id="UP000831796">
    <property type="component" value="Chromosome"/>
</dbReference>
<keyword evidence="3" id="KW-1185">Reference proteome</keyword>
<dbReference type="KEGG" id="hcu:MUN79_16960"/>
<evidence type="ECO:0000313" key="3">
    <source>
        <dbReference type="Proteomes" id="UP000831796"/>
    </source>
</evidence>